<organism evidence="1 2">
    <name type="scientific">Naganishia onofrii</name>
    <dbReference type="NCBI Taxonomy" id="1851511"/>
    <lineage>
        <taxon>Eukaryota</taxon>
        <taxon>Fungi</taxon>
        <taxon>Dikarya</taxon>
        <taxon>Basidiomycota</taxon>
        <taxon>Agaricomycotina</taxon>
        <taxon>Tremellomycetes</taxon>
        <taxon>Filobasidiales</taxon>
        <taxon>Filobasidiaceae</taxon>
        <taxon>Naganishia</taxon>
    </lineage>
</organism>
<protein>
    <submittedName>
        <fullName evidence="1">Uncharacterized protein</fullName>
    </submittedName>
</protein>
<dbReference type="Proteomes" id="UP001234202">
    <property type="component" value="Unassembled WGS sequence"/>
</dbReference>
<evidence type="ECO:0000313" key="2">
    <source>
        <dbReference type="Proteomes" id="UP001234202"/>
    </source>
</evidence>
<comment type="caution">
    <text evidence="1">The sequence shown here is derived from an EMBL/GenBank/DDBJ whole genome shotgun (WGS) entry which is preliminary data.</text>
</comment>
<name>A0ACC2X3S5_9TREE</name>
<gene>
    <name evidence="1" type="ORF">QFC24_006197</name>
</gene>
<reference evidence="1" key="1">
    <citation type="submission" date="2023-04" db="EMBL/GenBank/DDBJ databases">
        <title>Draft Genome sequencing of Naganishia species isolated from polar environments using Oxford Nanopore Technology.</title>
        <authorList>
            <person name="Leo P."/>
            <person name="Venkateswaran K."/>
        </authorList>
    </citation>
    <scope>NUCLEOTIDE SEQUENCE</scope>
    <source>
        <strain evidence="1">DBVPG 5303</strain>
    </source>
</reference>
<evidence type="ECO:0000313" key="1">
    <source>
        <dbReference type="EMBL" id="KAJ9118368.1"/>
    </source>
</evidence>
<dbReference type="EMBL" id="JASBWV010000029">
    <property type="protein sequence ID" value="KAJ9118368.1"/>
    <property type="molecule type" value="Genomic_DNA"/>
</dbReference>
<proteinExistence type="predicted"/>
<keyword evidence="2" id="KW-1185">Reference proteome</keyword>
<sequence>MSSAQVQQQRRIPHQNLPANTITSEPSCHNTTRSTFSSSPLNSSQHLHQQFTSTIPIPDISTLTIGVPELVLASKANDHLMTQSPPTYHGSPITTTGSPWRVDREWKAGRRPIHELDGGAGRAGDGLGDIVRDLGMMMSSQGALPIEEYTPFHHDNKHSDDSILVPGIDDRHRHHHNHHHDQQQRPIIGISRPSDESEDKRRLVEEWTVNGEMVRRTSGGSGGIFLASPRSGGGGGQRSSRSQVSPIEPRKKTVNFATTTAKQNDYSPTRKSSFASTTTNASSSDSNGSADDFALIYSPDPDSPPIDSNAYAGTILDLVTDPEEIREYCQLERKKGVIRRDSVVSAASSGGGGGVSGKGSRSGSINWGPNRSVGNEKQEIQDLASTYRKQSMDVFASSPSSSSSWRRHPHPHPTHHTSTQQPHERRTTLADLSATDNLAYFDTHSGIGVRQPFLQPTMQSQDTLKPPVSPRAASSELRRIDTAHPSNGGGAHGEARMMDSRSPVSPMSPSSMIHSPVAATNKPLFHPDLHPVADHHASSGQTTTAHDDDGAGAMNCQMPSTWSSSSLPVNATFTFTDALSTSDDTSPSSSSTVRPPLVQDGGKPKAHTVADYRARDEEWMV</sequence>
<accession>A0ACC2X3S5</accession>